<reference evidence="2" key="1">
    <citation type="journal article" date="2023" name="Plant J.">
        <title>Genome sequences and population genomics provide insights into the demographic history, inbreeding, and mutation load of two 'living fossil' tree species of Dipteronia.</title>
        <authorList>
            <person name="Feng Y."/>
            <person name="Comes H.P."/>
            <person name="Chen J."/>
            <person name="Zhu S."/>
            <person name="Lu R."/>
            <person name="Zhang X."/>
            <person name="Li P."/>
            <person name="Qiu J."/>
            <person name="Olsen K.M."/>
            <person name="Qiu Y."/>
        </authorList>
    </citation>
    <scope>NUCLEOTIDE SEQUENCE</scope>
    <source>
        <strain evidence="2">NBL</strain>
    </source>
</reference>
<protein>
    <recommendedName>
        <fullName evidence="1">F-box associated beta-propeller type 1 domain-containing protein</fullName>
    </recommendedName>
</protein>
<dbReference type="InterPro" id="IPR006527">
    <property type="entry name" value="F-box-assoc_dom_typ1"/>
</dbReference>
<feature type="domain" description="F-box associated beta-propeller type 1" evidence="1">
    <location>
        <begin position="17"/>
        <end position="103"/>
    </location>
</feature>
<name>A0AAE0DYG5_9ROSI</name>
<sequence>MIVQWLLSMDVFIGLQKRTKNASGKFILAFDFGSEKSGEITPPNYHHVGHNQSHGYEFEVSVTVLRESLAVIVSCYKTRLIGCCDIWAMREYGMAESWSKLYSIVPNKRILRCLGMVNNRDLMWHTSREGEEERIHAAAAKAALKGKGTSTDGGGRICGTCLRTYFLL</sequence>
<dbReference type="EMBL" id="JANJYJ010000008">
    <property type="protein sequence ID" value="KAK3195752.1"/>
    <property type="molecule type" value="Genomic_DNA"/>
</dbReference>
<dbReference type="Pfam" id="PF07734">
    <property type="entry name" value="FBA_1"/>
    <property type="match status" value="1"/>
</dbReference>
<gene>
    <name evidence="2" type="ORF">Dsin_027062</name>
</gene>
<dbReference type="AlphaFoldDB" id="A0AAE0DYG5"/>
<evidence type="ECO:0000313" key="3">
    <source>
        <dbReference type="Proteomes" id="UP001281410"/>
    </source>
</evidence>
<dbReference type="Proteomes" id="UP001281410">
    <property type="component" value="Unassembled WGS sequence"/>
</dbReference>
<evidence type="ECO:0000313" key="2">
    <source>
        <dbReference type="EMBL" id="KAK3195752.1"/>
    </source>
</evidence>
<evidence type="ECO:0000259" key="1">
    <source>
        <dbReference type="Pfam" id="PF07734"/>
    </source>
</evidence>
<organism evidence="2 3">
    <name type="scientific">Dipteronia sinensis</name>
    <dbReference type="NCBI Taxonomy" id="43782"/>
    <lineage>
        <taxon>Eukaryota</taxon>
        <taxon>Viridiplantae</taxon>
        <taxon>Streptophyta</taxon>
        <taxon>Embryophyta</taxon>
        <taxon>Tracheophyta</taxon>
        <taxon>Spermatophyta</taxon>
        <taxon>Magnoliopsida</taxon>
        <taxon>eudicotyledons</taxon>
        <taxon>Gunneridae</taxon>
        <taxon>Pentapetalae</taxon>
        <taxon>rosids</taxon>
        <taxon>malvids</taxon>
        <taxon>Sapindales</taxon>
        <taxon>Sapindaceae</taxon>
        <taxon>Hippocastanoideae</taxon>
        <taxon>Acereae</taxon>
        <taxon>Dipteronia</taxon>
    </lineage>
</organism>
<comment type="caution">
    <text evidence="2">The sequence shown here is derived from an EMBL/GenBank/DDBJ whole genome shotgun (WGS) entry which is preliminary data.</text>
</comment>
<keyword evidence="3" id="KW-1185">Reference proteome</keyword>
<proteinExistence type="predicted"/>
<accession>A0AAE0DYG5</accession>